<sequence>MQSKIAKHVMLTKKLALGALVALSLSARGSDDTPSVQNITYEALPAILTVNEGETICLSLNTNGEGVNGLKFNWTVKYLNQDVTVTGQGSDTI</sequence>
<proteinExistence type="predicted"/>
<dbReference type="Proteomes" id="UP000076587">
    <property type="component" value="Unassembled WGS sequence"/>
</dbReference>
<reference evidence="2 3" key="1">
    <citation type="submission" date="2013-07" db="EMBL/GenBank/DDBJ databases">
        <title>Comparative Genomic and Metabolomic Analysis of Twelve Strains of Pseudoalteromonas luteoviolacea.</title>
        <authorList>
            <person name="Vynne N.G."/>
            <person name="Mansson M."/>
            <person name="Gram L."/>
        </authorList>
    </citation>
    <scope>NUCLEOTIDE SEQUENCE [LARGE SCALE GENOMIC DNA]</scope>
    <source>
        <strain evidence="2 3">NCIMB 1942</strain>
    </source>
</reference>
<dbReference type="AlphaFoldDB" id="A0A161Y6F6"/>
<evidence type="ECO:0008006" key="4">
    <source>
        <dbReference type="Google" id="ProtNLM"/>
    </source>
</evidence>
<dbReference type="PATRIC" id="fig|1365253.3.peg.1334"/>
<name>A0A161Y6F6_9GAMM</name>
<feature type="signal peptide" evidence="1">
    <location>
        <begin position="1"/>
        <end position="29"/>
    </location>
</feature>
<dbReference type="EMBL" id="AUXT01000112">
    <property type="protein sequence ID" value="KZN51154.1"/>
    <property type="molecule type" value="Genomic_DNA"/>
</dbReference>
<organism evidence="2 3">
    <name type="scientific">Pseudoalteromonas luteoviolacea NCIMB 1942</name>
    <dbReference type="NCBI Taxonomy" id="1365253"/>
    <lineage>
        <taxon>Bacteria</taxon>
        <taxon>Pseudomonadati</taxon>
        <taxon>Pseudomonadota</taxon>
        <taxon>Gammaproteobacteria</taxon>
        <taxon>Alteromonadales</taxon>
        <taxon>Pseudoalteromonadaceae</taxon>
        <taxon>Pseudoalteromonas</taxon>
    </lineage>
</organism>
<evidence type="ECO:0000313" key="2">
    <source>
        <dbReference type="EMBL" id="KZN51154.1"/>
    </source>
</evidence>
<dbReference type="RefSeq" id="WP_063376182.1">
    <property type="nucleotide sequence ID" value="NZ_AUXT01000112.1"/>
</dbReference>
<evidence type="ECO:0000256" key="1">
    <source>
        <dbReference type="SAM" id="SignalP"/>
    </source>
</evidence>
<gene>
    <name evidence="2" type="ORF">N482_00675</name>
</gene>
<dbReference type="OrthoDB" id="6286501at2"/>
<comment type="caution">
    <text evidence="2">The sequence shown here is derived from an EMBL/GenBank/DDBJ whole genome shotgun (WGS) entry which is preliminary data.</text>
</comment>
<accession>A0A161Y6F6</accession>
<protein>
    <recommendedName>
        <fullName evidence="4">Ig-like domain-containing protein</fullName>
    </recommendedName>
</protein>
<evidence type="ECO:0000313" key="3">
    <source>
        <dbReference type="Proteomes" id="UP000076587"/>
    </source>
</evidence>
<keyword evidence="1" id="KW-0732">Signal</keyword>
<feature type="chain" id="PRO_5007829537" description="Ig-like domain-containing protein" evidence="1">
    <location>
        <begin position="30"/>
        <end position="93"/>
    </location>
</feature>